<name>A0AAN7UT56_9PEZI</name>
<protein>
    <submittedName>
        <fullName evidence="1">Uncharacterized protein</fullName>
    </submittedName>
</protein>
<dbReference type="AlphaFoldDB" id="A0AAN7UT56"/>
<dbReference type="EMBL" id="JAWHQM010000032">
    <property type="protein sequence ID" value="KAK5633399.1"/>
    <property type="molecule type" value="Genomic_DNA"/>
</dbReference>
<dbReference type="Proteomes" id="UP001305414">
    <property type="component" value="Unassembled WGS sequence"/>
</dbReference>
<sequence length="61" mass="6715">MWDGMGRRENGGDNGERNPELKYYVVAQKISSVWKASESFLGRSGAAEAPLGFSLGRPINR</sequence>
<evidence type="ECO:0000313" key="2">
    <source>
        <dbReference type="Proteomes" id="UP001305414"/>
    </source>
</evidence>
<evidence type="ECO:0000313" key="1">
    <source>
        <dbReference type="EMBL" id="KAK5633399.1"/>
    </source>
</evidence>
<proteinExistence type="predicted"/>
<accession>A0AAN7UT56</accession>
<keyword evidence="2" id="KW-1185">Reference proteome</keyword>
<reference evidence="1 2" key="1">
    <citation type="submission" date="2023-10" db="EMBL/GenBank/DDBJ databases">
        <title>Draft genome sequence of Xylaria bambusicola isolate GMP-LS, the root and basal stem rot pathogen of sugarcane in Indonesia.</title>
        <authorList>
            <person name="Selvaraj P."/>
            <person name="Muralishankar V."/>
            <person name="Muruganantham S."/>
            <person name="Sp S."/>
            <person name="Haryani S."/>
            <person name="Lau K.J.X."/>
            <person name="Naqvi N.I."/>
        </authorList>
    </citation>
    <scope>NUCLEOTIDE SEQUENCE [LARGE SCALE GENOMIC DNA]</scope>
    <source>
        <strain evidence="1">GMP-LS</strain>
    </source>
</reference>
<organism evidence="1 2">
    <name type="scientific">Xylaria bambusicola</name>
    <dbReference type="NCBI Taxonomy" id="326684"/>
    <lineage>
        <taxon>Eukaryota</taxon>
        <taxon>Fungi</taxon>
        <taxon>Dikarya</taxon>
        <taxon>Ascomycota</taxon>
        <taxon>Pezizomycotina</taxon>
        <taxon>Sordariomycetes</taxon>
        <taxon>Xylariomycetidae</taxon>
        <taxon>Xylariales</taxon>
        <taxon>Xylariaceae</taxon>
        <taxon>Xylaria</taxon>
    </lineage>
</organism>
<gene>
    <name evidence="1" type="ORF">RRF57_009113</name>
</gene>
<comment type="caution">
    <text evidence="1">The sequence shown here is derived from an EMBL/GenBank/DDBJ whole genome shotgun (WGS) entry which is preliminary data.</text>
</comment>